<dbReference type="InterPro" id="IPR052228">
    <property type="entry name" value="Sec_Metab_Biosynth_Oxidored"/>
</dbReference>
<dbReference type="InterPro" id="IPR036291">
    <property type="entry name" value="NAD(P)-bd_dom_sf"/>
</dbReference>
<organism evidence="2 3">
    <name type="scientific">Lophiotrema nucula</name>
    <dbReference type="NCBI Taxonomy" id="690887"/>
    <lineage>
        <taxon>Eukaryota</taxon>
        <taxon>Fungi</taxon>
        <taxon>Dikarya</taxon>
        <taxon>Ascomycota</taxon>
        <taxon>Pezizomycotina</taxon>
        <taxon>Dothideomycetes</taxon>
        <taxon>Pleosporomycetidae</taxon>
        <taxon>Pleosporales</taxon>
        <taxon>Lophiotremataceae</taxon>
        <taxon>Lophiotrema</taxon>
    </lineage>
</organism>
<keyword evidence="3" id="KW-1185">Reference proteome</keyword>
<evidence type="ECO:0000313" key="2">
    <source>
        <dbReference type="EMBL" id="KAF2123032.1"/>
    </source>
</evidence>
<sequence length="345" mass="37857">MVSFADVLASNAQIPKSLPPGLVAVFTGATTGIGSYTLKTFVKYAVEPRIYFLARNTISARRVVDECLAINPKAHFEIIKADLSSVRETDRACDEVKAKEKAVNLLEMAAGEARLDRALSEEGLHYFLTTTYYTRIRVAQNLLPLLQTAGATSPLARVVDIAGGTKEGPVDTSDLPALKIPFSQIRGHLCSMHSLALEALAEQAPTVSFIQDFPGSVPSQLYDDIPGWLGYVIRLRFWVIKTLFGRWTCVPTEESGERHVYLGTSARYPPKEGDAIGVPISKNSREPLKGVDGGFNSGQYSVDWDCEGPGERVINVLDELKKKGVKELVWEHTNGEFERIISGTK</sequence>
<dbReference type="Pfam" id="PF00106">
    <property type="entry name" value="adh_short"/>
    <property type="match status" value="1"/>
</dbReference>
<dbReference type="AlphaFoldDB" id="A0A6A5ZTJ2"/>
<name>A0A6A5ZTJ2_9PLEO</name>
<dbReference type="GO" id="GO:0016491">
    <property type="term" value="F:oxidoreductase activity"/>
    <property type="evidence" value="ECO:0007669"/>
    <property type="project" value="UniProtKB-KW"/>
</dbReference>
<reference evidence="2" key="1">
    <citation type="journal article" date="2020" name="Stud. Mycol.">
        <title>101 Dothideomycetes genomes: a test case for predicting lifestyles and emergence of pathogens.</title>
        <authorList>
            <person name="Haridas S."/>
            <person name="Albert R."/>
            <person name="Binder M."/>
            <person name="Bloem J."/>
            <person name="Labutti K."/>
            <person name="Salamov A."/>
            <person name="Andreopoulos B."/>
            <person name="Baker S."/>
            <person name="Barry K."/>
            <person name="Bills G."/>
            <person name="Bluhm B."/>
            <person name="Cannon C."/>
            <person name="Castanera R."/>
            <person name="Culley D."/>
            <person name="Daum C."/>
            <person name="Ezra D."/>
            <person name="Gonzalez J."/>
            <person name="Henrissat B."/>
            <person name="Kuo A."/>
            <person name="Liang C."/>
            <person name="Lipzen A."/>
            <person name="Lutzoni F."/>
            <person name="Magnuson J."/>
            <person name="Mondo S."/>
            <person name="Nolan M."/>
            <person name="Ohm R."/>
            <person name="Pangilinan J."/>
            <person name="Park H.-J."/>
            <person name="Ramirez L."/>
            <person name="Alfaro M."/>
            <person name="Sun H."/>
            <person name="Tritt A."/>
            <person name="Yoshinaga Y."/>
            <person name="Zwiers L.-H."/>
            <person name="Turgeon B."/>
            <person name="Goodwin S."/>
            <person name="Spatafora J."/>
            <person name="Crous P."/>
            <person name="Grigoriev I."/>
        </authorList>
    </citation>
    <scope>NUCLEOTIDE SEQUENCE</scope>
    <source>
        <strain evidence="2">CBS 627.86</strain>
    </source>
</reference>
<dbReference type="SUPFAM" id="SSF51735">
    <property type="entry name" value="NAD(P)-binding Rossmann-fold domains"/>
    <property type="match status" value="1"/>
</dbReference>
<evidence type="ECO:0000313" key="3">
    <source>
        <dbReference type="Proteomes" id="UP000799770"/>
    </source>
</evidence>
<dbReference type="PANTHER" id="PTHR47534">
    <property type="entry name" value="YALI0E05731P"/>
    <property type="match status" value="1"/>
</dbReference>
<evidence type="ECO:0000256" key="1">
    <source>
        <dbReference type="ARBA" id="ARBA00023002"/>
    </source>
</evidence>
<dbReference type="Proteomes" id="UP000799770">
    <property type="component" value="Unassembled WGS sequence"/>
</dbReference>
<keyword evidence="1" id="KW-0560">Oxidoreductase</keyword>
<proteinExistence type="predicted"/>
<dbReference type="OrthoDB" id="2898509at2759"/>
<dbReference type="InterPro" id="IPR002347">
    <property type="entry name" value="SDR_fam"/>
</dbReference>
<accession>A0A6A5ZTJ2</accession>
<dbReference type="Gene3D" id="3.40.50.720">
    <property type="entry name" value="NAD(P)-binding Rossmann-like Domain"/>
    <property type="match status" value="1"/>
</dbReference>
<protein>
    <submittedName>
        <fullName evidence="2">Uncharacterized protein</fullName>
    </submittedName>
</protein>
<gene>
    <name evidence="2" type="ORF">BDV96DRAFT_639582</name>
</gene>
<dbReference type="PANTHER" id="PTHR47534:SF3">
    <property type="entry name" value="ALCOHOL DEHYDROGENASE-LIKE C-TERMINAL DOMAIN-CONTAINING PROTEIN"/>
    <property type="match status" value="1"/>
</dbReference>
<dbReference type="EMBL" id="ML977310">
    <property type="protein sequence ID" value="KAF2123032.1"/>
    <property type="molecule type" value="Genomic_DNA"/>
</dbReference>